<keyword evidence="6" id="KW-0560">Oxidoreductase</keyword>
<evidence type="ECO:0000256" key="2">
    <source>
        <dbReference type="ARBA" id="ARBA00010312"/>
    </source>
</evidence>
<dbReference type="SMART" id="SM00926">
    <property type="entry name" value="Molybdop_Fe4S4"/>
    <property type="match status" value="1"/>
</dbReference>
<dbReference type="Gene3D" id="2.40.40.20">
    <property type="match status" value="1"/>
</dbReference>
<dbReference type="InterPro" id="IPR006963">
    <property type="entry name" value="Mopterin_OxRdtase_4Fe-4S_dom"/>
</dbReference>
<dbReference type="GO" id="GO:0018818">
    <property type="term" value="F:acetylene hydratase activity"/>
    <property type="evidence" value="ECO:0007669"/>
    <property type="project" value="InterPro"/>
</dbReference>
<organism evidence="12 13">
    <name type="scientific">Parvibacter caecicola</name>
    <dbReference type="NCBI Taxonomy" id="747645"/>
    <lineage>
        <taxon>Bacteria</taxon>
        <taxon>Bacillati</taxon>
        <taxon>Actinomycetota</taxon>
        <taxon>Coriobacteriia</taxon>
        <taxon>Coriobacteriales</taxon>
        <taxon>Coriobacteriaceae</taxon>
        <taxon>Parvibacter</taxon>
    </lineage>
</organism>
<reference evidence="11 14" key="2">
    <citation type="submission" date="2020-08" db="EMBL/GenBank/DDBJ databases">
        <title>Sequencing the genomes of 1000 actinobacteria strains.</title>
        <authorList>
            <person name="Klenk H.-P."/>
        </authorList>
    </citation>
    <scope>NUCLEOTIDE SEQUENCE [LARGE SCALE GENOMIC DNA]</scope>
    <source>
        <strain evidence="11 14">DSM 22242</strain>
    </source>
</reference>
<dbReference type="PROSITE" id="PS51669">
    <property type="entry name" value="4FE4S_MOW_BIS_MGD"/>
    <property type="match status" value="1"/>
</dbReference>
<evidence type="ECO:0000256" key="9">
    <source>
        <dbReference type="SAM" id="SignalP"/>
    </source>
</evidence>
<dbReference type="AlphaFoldDB" id="A0A3N0ABA8"/>
<dbReference type="InterPro" id="IPR037949">
    <property type="entry name" value="MopB_CT_Acetylene-hydratase"/>
</dbReference>
<dbReference type="CDD" id="cd02781">
    <property type="entry name" value="MopB_CT_Acetylene-hydratase"/>
    <property type="match status" value="1"/>
</dbReference>
<dbReference type="PANTHER" id="PTHR43742:SF6">
    <property type="entry name" value="OXIDOREDUCTASE YYAE-RELATED"/>
    <property type="match status" value="1"/>
</dbReference>
<comment type="caution">
    <text evidence="12">The sequence shown here is derived from an EMBL/GenBank/DDBJ whole genome shotgun (WGS) entry which is preliminary data.</text>
</comment>
<dbReference type="InterPro" id="IPR009010">
    <property type="entry name" value="Asp_de-COase-like_dom_sf"/>
</dbReference>
<evidence type="ECO:0000256" key="3">
    <source>
        <dbReference type="ARBA" id="ARBA00022505"/>
    </source>
</evidence>
<comment type="cofactor">
    <cofactor evidence="1">
        <name>Mo-bis(molybdopterin guanine dinucleotide)</name>
        <dbReference type="ChEBI" id="CHEBI:60539"/>
    </cofactor>
</comment>
<dbReference type="Pfam" id="PF01568">
    <property type="entry name" value="Molydop_binding"/>
    <property type="match status" value="1"/>
</dbReference>
<dbReference type="SUPFAM" id="SSF53706">
    <property type="entry name" value="Formate dehydrogenase/DMSO reductase, domains 1-3"/>
    <property type="match status" value="1"/>
</dbReference>
<evidence type="ECO:0000259" key="10">
    <source>
        <dbReference type="PROSITE" id="PS51669"/>
    </source>
</evidence>
<dbReference type="GeneID" id="93356441"/>
<dbReference type="PROSITE" id="PS51318">
    <property type="entry name" value="TAT"/>
    <property type="match status" value="1"/>
</dbReference>
<evidence type="ECO:0000256" key="5">
    <source>
        <dbReference type="ARBA" id="ARBA00022729"/>
    </source>
</evidence>
<keyword evidence="3" id="KW-0500">Molybdenum</keyword>
<dbReference type="Pfam" id="PF04879">
    <property type="entry name" value="Molybdop_Fe4S4"/>
    <property type="match status" value="1"/>
</dbReference>
<proteinExistence type="inferred from homology"/>
<gene>
    <name evidence="12" type="ORF">E5982_03430</name>
    <name evidence="11" type="ORF">FHR31_000945</name>
</gene>
<dbReference type="GO" id="GO:0043546">
    <property type="term" value="F:molybdopterin cofactor binding"/>
    <property type="evidence" value="ECO:0007669"/>
    <property type="project" value="InterPro"/>
</dbReference>
<sequence length="988" mass="110404">MKGLTVTRRTFAKMAAVTVAATGLSAAVASTSFAEGQQRSDAGAGITRVRTCCRGCGKMECGVWVTVENGRAVKVEGDTSCFTSGGNCCAKSQSSIQAAYHPDRILHPLKRTNAKDSDVAEWQRITWDEAYSTMAQKYQELIDKYGGPSIMMMSGTSRCWCMGSYGVFRILFESPNSVHPYQVCKGPRHFATLMNSAYAFSWQATTDQPRVMVRWGGSTEMSNYDDSCRMTVDAAKNADEFITVDPRLTNLGKESTIWQNLYPQTDGALALSWMNVIIENDLYDVPFVKKWTDAPFLVVEDMQPSPGPFGAKFQVGVFQTMTRLLTESDLRPDGSPFRMMCWDTIGNRLTYYDAQTGQWEGQTWEMKLVGREPQQKGMYPGVSQGFCPEQSGFTADDGFVQEIDPALEGSYQVTLADGTTHTAVPVWELFKARCAEFSPEKAAEITGIAADQIELAAKTYATRLDPESGYGNGGIGYMLAIEHGCNAIQNSRALDCLVGITGNWDTPAGNRGGTTCFLSPQQVNFGGNVTMGGGRENTSGFGEDVIAKTAGYQDFPVMHWWQYWADANACYEQIQTSDPYPIRGGIAQSGDFMNMANSLYNYESMRSLDFFVVSDFWHTPLADVADIIVPCAHWLEANATRPSQGSSGGMGLNVQCVERPGEVKYDVVFNIELFKAMGVPFSADSENPWPTEEEYCDWFVQASGMKWTWAEVVKQFQENGWWDCKEMTMKSLAGDPDGWLEYGGTWGLYRRYELGMLRPDGLPGFQTPTGKMELWNTTMETFYSPESSRYYSDDDAARDILPDWRTPPLSFSAAPELEGEYPLICNTGRRIPVYFHSEHRQLPWCREQWPCPRVEIHPEDAEKYGIEQGDWVWIENENGKIRQVADIYAGIESGVINCEHQWWYPELPQADHGFQLSGVNCLVTRELRDRHCAATYLRAYPVKIYKATPENSPFGNPVPCGNDGTEIIHDASDPRLKEWAKLVYGGEE</sequence>
<evidence type="ECO:0000313" key="13">
    <source>
        <dbReference type="Proteomes" id="UP000309454"/>
    </source>
</evidence>
<dbReference type="Proteomes" id="UP000530850">
    <property type="component" value="Unassembled WGS sequence"/>
</dbReference>
<keyword evidence="13" id="KW-1185">Reference proteome</keyword>
<evidence type="ECO:0000313" key="12">
    <source>
        <dbReference type="EMBL" id="TJW11277.1"/>
    </source>
</evidence>
<dbReference type="PROSITE" id="PS00932">
    <property type="entry name" value="MOLYBDOPTERIN_PROK_3"/>
    <property type="match status" value="1"/>
</dbReference>
<dbReference type="RefSeq" id="WP_123185135.1">
    <property type="nucleotide sequence ID" value="NZ_JACHYA010000002.1"/>
</dbReference>
<evidence type="ECO:0000256" key="4">
    <source>
        <dbReference type="ARBA" id="ARBA00022723"/>
    </source>
</evidence>
<evidence type="ECO:0000313" key="11">
    <source>
        <dbReference type="EMBL" id="MBB3171133.1"/>
    </source>
</evidence>
<keyword evidence="7" id="KW-0408">Iron</keyword>
<feature type="domain" description="4Fe-4S Mo/W bis-MGD-type" evidence="10">
    <location>
        <begin position="46"/>
        <end position="103"/>
    </location>
</feature>
<keyword evidence="5 9" id="KW-0732">Signal</keyword>
<dbReference type="InterPro" id="IPR006311">
    <property type="entry name" value="TAT_signal"/>
</dbReference>
<evidence type="ECO:0000313" key="14">
    <source>
        <dbReference type="Proteomes" id="UP000530850"/>
    </source>
</evidence>
<feature type="chain" id="PRO_5033800309" evidence="9">
    <location>
        <begin position="35"/>
        <end position="988"/>
    </location>
</feature>
<dbReference type="PANTHER" id="PTHR43742">
    <property type="entry name" value="TRIMETHYLAMINE-N-OXIDE REDUCTASE"/>
    <property type="match status" value="1"/>
</dbReference>
<keyword evidence="8" id="KW-0411">Iron-sulfur</keyword>
<dbReference type="GO" id="GO:0051536">
    <property type="term" value="F:iron-sulfur cluster binding"/>
    <property type="evidence" value="ECO:0007669"/>
    <property type="project" value="UniProtKB-KW"/>
</dbReference>
<protein>
    <submittedName>
        <fullName evidence="11">Anaerobic selenocysteine-containing dehydrogenase</fullName>
    </submittedName>
    <submittedName>
        <fullName evidence="12">Molybdopterin dinucleotide-binding protein</fullName>
    </submittedName>
</protein>
<dbReference type="GO" id="GO:0046872">
    <property type="term" value="F:metal ion binding"/>
    <property type="evidence" value="ECO:0007669"/>
    <property type="project" value="UniProtKB-KW"/>
</dbReference>
<dbReference type="SUPFAM" id="SSF50692">
    <property type="entry name" value="ADC-like"/>
    <property type="match status" value="1"/>
</dbReference>
<evidence type="ECO:0000256" key="1">
    <source>
        <dbReference type="ARBA" id="ARBA00001942"/>
    </source>
</evidence>
<dbReference type="InterPro" id="IPR050612">
    <property type="entry name" value="Prok_Mopterin_Oxidored"/>
</dbReference>
<name>A0A3N0ABA8_9ACTN</name>
<feature type="signal peptide" evidence="9">
    <location>
        <begin position="1"/>
        <end position="34"/>
    </location>
</feature>
<dbReference type="EMBL" id="SSTM01000002">
    <property type="protein sequence ID" value="TJW11277.1"/>
    <property type="molecule type" value="Genomic_DNA"/>
</dbReference>
<reference evidence="12 13" key="1">
    <citation type="submission" date="2019-04" db="EMBL/GenBank/DDBJ databases">
        <title>Microbes associate with the intestines of laboratory mice.</title>
        <authorList>
            <person name="Navarre W."/>
            <person name="Wong E."/>
            <person name="Huang K.C."/>
            <person name="Tropini C."/>
            <person name="Ng K."/>
            <person name="Yu B."/>
        </authorList>
    </citation>
    <scope>NUCLEOTIDE SEQUENCE [LARGE SCALE GENOMIC DNA]</scope>
    <source>
        <strain evidence="12 13">NM48_B13</strain>
    </source>
</reference>
<dbReference type="Pfam" id="PF00384">
    <property type="entry name" value="Molybdopterin"/>
    <property type="match status" value="1"/>
</dbReference>
<dbReference type="GO" id="GO:0016491">
    <property type="term" value="F:oxidoreductase activity"/>
    <property type="evidence" value="ECO:0007669"/>
    <property type="project" value="UniProtKB-KW"/>
</dbReference>
<accession>A0A3N0ABA8</accession>
<dbReference type="InterPro" id="IPR006655">
    <property type="entry name" value="Mopterin_OxRdtase_prok_CS"/>
</dbReference>
<dbReference type="InterPro" id="IPR006657">
    <property type="entry name" value="MoPterin_dinucl-bd_dom"/>
</dbReference>
<evidence type="ECO:0000256" key="6">
    <source>
        <dbReference type="ARBA" id="ARBA00023002"/>
    </source>
</evidence>
<evidence type="ECO:0000256" key="8">
    <source>
        <dbReference type="ARBA" id="ARBA00023014"/>
    </source>
</evidence>
<dbReference type="OrthoDB" id="3172748at2"/>
<dbReference type="InterPro" id="IPR006656">
    <property type="entry name" value="Mopterin_OxRdtase"/>
</dbReference>
<dbReference type="Gene3D" id="3.40.228.10">
    <property type="entry name" value="Dimethylsulfoxide Reductase, domain 2"/>
    <property type="match status" value="2"/>
</dbReference>
<dbReference type="Proteomes" id="UP000309454">
    <property type="component" value="Unassembled WGS sequence"/>
</dbReference>
<comment type="similarity">
    <text evidence="2">Belongs to the prokaryotic molybdopterin-containing oxidoreductase family.</text>
</comment>
<keyword evidence="4" id="KW-0479">Metal-binding</keyword>
<dbReference type="EMBL" id="JACHYA010000002">
    <property type="protein sequence ID" value="MBB3171133.1"/>
    <property type="molecule type" value="Genomic_DNA"/>
</dbReference>
<dbReference type="Gene3D" id="3.40.50.740">
    <property type="match status" value="2"/>
</dbReference>
<dbReference type="Gene3D" id="2.20.25.90">
    <property type="entry name" value="ADC-like domains"/>
    <property type="match status" value="1"/>
</dbReference>
<evidence type="ECO:0000256" key="7">
    <source>
        <dbReference type="ARBA" id="ARBA00023004"/>
    </source>
</evidence>